<dbReference type="InterPro" id="IPR005119">
    <property type="entry name" value="LysR_subst-bd"/>
</dbReference>
<dbReference type="SUPFAM" id="SSF46785">
    <property type="entry name" value="Winged helix' DNA-binding domain"/>
    <property type="match status" value="1"/>
</dbReference>
<dbReference type="Proteomes" id="UP000823896">
    <property type="component" value="Unassembled WGS sequence"/>
</dbReference>
<evidence type="ECO:0000313" key="6">
    <source>
        <dbReference type="EMBL" id="HJC36681.1"/>
    </source>
</evidence>
<dbReference type="InterPro" id="IPR036390">
    <property type="entry name" value="WH_DNA-bd_sf"/>
</dbReference>
<sequence>MNFRSLSIFITVCEERSMTAAARRLHLAQPSVSMAIRDLEAEYDCVFFERLSKRLYLTEAGQQFYDYAQRMRSIQEEMDACFHARTYARQLRIGSSITIASTVLFPLLHQFNQERPALQLQTKVLSTYAVEEAVMDNVLDLALIEGTPRNAALTVITLCEDKMALVCAPDHPLANQKTIELNVLQDLPFLTREENSATRSITESLFTLHHMKLRPAVESVSNHALIEAVRSGMGISILPRRLVLPFLQRKELYELTLNDHPLDREWYLIHHSRKALTAPMQEFINFVLKSKL</sequence>
<feature type="domain" description="HTH lysR-type" evidence="5">
    <location>
        <begin position="1"/>
        <end position="58"/>
    </location>
</feature>
<dbReference type="GO" id="GO:0003700">
    <property type="term" value="F:DNA-binding transcription factor activity"/>
    <property type="evidence" value="ECO:0007669"/>
    <property type="project" value="InterPro"/>
</dbReference>
<evidence type="ECO:0000256" key="3">
    <source>
        <dbReference type="ARBA" id="ARBA00023125"/>
    </source>
</evidence>
<reference evidence="6" key="2">
    <citation type="submission" date="2021-04" db="EMBL/GenBank/DDBJ databases">
        <authorList>
            <person name="Gilroy R."/>
        </authorList>
    </citation>
    <scope>NUCLEOTIDE SEQUENCE</scope>
    <source>
        <strain evidence="6">CHK187-11901</strain>
    </source>
</reference>
<accession>A0A9D2NQD9</accession>
<dbReference type="InterPro" id="IPR036388">
    <property type="entry name" value="WH-like_DNA-bd_sf"/>
</dbReference>
<dbReference type="Pfam" id="PF00126">
    <property type="entry name" value="HTH_1"/>
    <property type="match status" value="1"/>
</dbReference>
<dbReference type="AlphaFoldDB" id="A0A9D2NQD9"/>
<evidence type="ECO:0000313" key="7">
    <source>
        <dbReference type="Proteomes" id="UP000823896"/>
    </source>
</evidence>
<dbReference type="InterPro" id="IPR000847">
    <property type="entry name" value="LysR_HTH_N"/>
</dbReference>
<proteinExistence type="inferred from homology"/>
<dbReference type="FunFam" id="1.10.10.10:FF:000001">
    <property type="entry name" value="LysR family transcriptional regulator"/>
    <property type="match status" value="1"/>
</dbReference>
<dbReference type="PANTHER" id="PTHR30126">
    <property type="entry name" value="HTH-TYPE TRANSCRIPTIONAL REGULATOR"/>
    <property type="match status" value="1"/>
</dbReference>
<comment type="caution">
    <text evidence="6">The sequence shown here is derived from an EMBL/GenBank/DDBJ whole genome shotgun (WGS) entry which is preliminary data.</text>
</comment>
<dbReference type="GO" id="GO:0000976">
    <property type="term" value="F:transcription cis-regulatory region binding"/>
    <property type="evidence" value="ECO:0007669"/>
    <property type="project" value="TreeGrafter"/>
</dbReference>
<evidence type="ECO:0000259" key="5">
    <source>
        <dbReference type="PROSITE" id="PS50931"/>
    </source>
</evidence>
<dbReference type="PANTHER" id="PTHR30126:SF40">
    <property type="entry name" value="HTH-TYPE TRANSCRIPTIONAL REGULATOR GLTR"/>
    <property type="match status" value="1"/>
</dbReference>
<evidence type="ECO:0000256" key="1">
    <source>
        <dbReference type="ARBA" id="ARBA00009437"/>
    </source>
</evidence>
<keyword evidence="2" id="KW-0805">Transcription regulation</keyword>
<dbReference type="PROSITE" id="PS50931">
    <property type="entry name" value="HTH_LYSR"/>
    <property type="match status" value="1"/>
</dbReference>
<evidence type="ECO:0000256" key="2">
    <source>
        <dbReference type="ARBA" id="ARBA00023015"/>
    </source>
</evidence>
<protein>
    <submittedName>
        <fullName evidence="6">LysR family transcriptional regulator</fullName>
    </submittedName>
</protein>
<dbReference type="Gene3D" id="3.40.190.290">
    <property type="match status" value="1"/>
</dbReference>
<reference evidence="6" key="1">
    <citation type="journal article" date="2021" name="PeerJ">
        <title>Extensive microbial diversity within the chicken gut microbiome revealed by metagenomics and culture.</title>
        <authorList>
            <person name="Gilroy R."/>
            <person name="Ravi A."/>
            <person name="Getino M."/>
            <person name="Pursley I."/>
            <person name="Horton D.L."/>
            <person name="Alikhan N.F."/>
            <person name="Baker D."/>
            <person name="Gharbi K."/>
            <person name="Hall N."/>
            <person name="Watson M."/>
            <person name="Adriaenssens E.M."/>
            <person name="Foster-Nyarko E."/>
            <person name="Jarju S."/>
            <person name="Secka A."/>
            <person name="Antonio M."/>
            <person name="Oren A."/>
            <person name="Chaudhuri R.R."/>
            <person name="La Ragione R."/>
            <person name="Hildebrand F."/>
            <person name="Pallen M.J."/>
        </authorList>
    </citation>
    <scope>NUCLEOTIDE SEQUENCE</scope>
    <source>
        <strain evidence="6">CHK187-11901</strain>
    </source>
</reference>
<dbReference type="SUPFAM" id="SSF53850">
    <property type="entry name" value="Periplasmic binding protein-like II"/>
    <property type="match status" value="1"/>
</dbReference>
<evidence type="ECO:0000256" key="4">
    <source>
        <dbReference type="ARBA" id="ARBA00023163"/>
    </source>
</evidence>
<comment type="similarity">
    <text evidence="1">Belongs to the LysR transcriptional regulatory family.</text>
</comment>
<gene>
    <name evidence="6" type="ORF">H9702_06075</name>
</gene>
<dbReference type="PRINTS" id="PR00039">
    <property type="entry name" value="HTHLYSR"/>
</dbReference>
<dbReference type="Pfam" id="PF03466">
    <property type="entry name" value="LysR_substrate"/>
    <property type="match status" value="1"/>
</dbReference>
<organism evidence="6 7">
    <name type="scientific">Candidatus Merdibacter merdavium</name>
    <dbReference type="NCBI Taxonomy" id="2838692"/>
    <lineage>
        <taxon>Bacteria</taxon>
        <taxon>Bacillati</taxon>
        <taxon>Bacillota</taxon>
        <taxon>Erysipelotrichia</taxon>
        <taxon>Erysipelotrichales</taxon>
        <taxon>Erysipelotrichaceae</taxon>
        <taxon>Merdibacter</taxon>
    </lineage>
</organism>
<keyword evidence="4" id="KW-0804">Transcription</keyword>
<keyword evidence="3" id="KW-0238">DNA-binding</keyword>
<dbReference type="EMBL" id="DWWM01000041">
    <property type="protein sequence ID" value="HJC36681.1"/>
    <property type="molecule type" value="Genomic_DNA"/>
</dbReference>
<name>A0A9D2NQD9_9FIRM</name>
<dbReference type="Gene3D" id="1.10.10.10">
    <property type="entry name" value="Winged helix-like DNA-binding domain superfamily/Winged helix DNA-binding domain"/>
    <property type="match status" value="1"/>
</dbReference>